<sequence length="115" mass="13257">MRQNVTQWDVRSQLQRHEKLLNGEYIPRTKATFGPRALRDHDDKLQEELEERRRARIAAGEAAKTKTKTGKTCGGRVQKKTTTNKPISMINRPRKKVAPKAKSMSKLAQVLHRKK</sequence>
<dbReference type="AlphaFoldDB" id="A0A9P4R2H8"/>
<proteinExistence type="predicted"/>
<comment type="caution">
    <text evidence="2">The sequence shown here is derived from an EMBL/GenBank/DDBJ whole genome shotgun (WGS) entry which is preliminary data.</text>
</comment>
<accession>A0A9P4R2H8</accession>
<dbReference type="EMBL" id="ML996134">
    <property type="protein sequence ID" value="KAF2735607.1"/>
    <property type="molecule type" value="Genomic_DNA"/>
</dbReference>
<evidence type="ECO:0000313" key="3">
    <source>
        <dbReference type="Proteomes" id="UP000799444"/>
    </source>
</evidence>
<keyword evidence="3" id="KW-1185">Reference proteome</keyword>
<dbReference type="Proteomes" id="UP000799444">
    <property type="component" value="Unassembled WGS sequence"/>
</dbReference>
<evidence type="ECO:0000256" key="1">
    <source>
        <dbReference type="SAM" id="MobiDB-lite"/>
    </source>
</evidence>
<feature type="region of interest" description="Disordered" evidence="1">
    <location>
        <begin position="58"/>
        <end position="115"/>
    </location>
</feature>
<name>A0A9P4R2H8_9PLEO</name>
<gene>
    <name evidence="2" type="ORF">EJ04DRAFT_563293</name>
</gene>
<evidence type="ECO:0000313" key="2">
    <source>
        <dbReference type="EMBL" id="KAF2735607.1"/>
    </source>
</evidence>
<protein>
    <submittedName>
        <fullName evidence="2">Uncharacterized protein</fullName>
    </submittedName>
</protein>
<reference evidence="2" key="1">
    <citation type="journal article" date="2020" name="Stud. Mycol.">
        <title>101 Dothideomycetes genomes: a test case for predicting lifestyles and emergence of pathogens.</title>
        <authorList>
            <person name="Haridas S."/>
            <person name="Albert R."/>
            <person name="Binder M."/>
            <person name="Bloem J."/>
            <person name="Labutti K."/>
            <person name="Salamov A."/>
            <person name="Andreopoulos B."/>
            <person name="Baker S."/>
            <person name="Barry K."/>
            <person name="Bills G."/>
            <person name="Bluhm B."/>
            <person name="Cannon C."/>
            <person name="Castanera R."/>
            <person name="Culley D."/>
            <person name="Daum C."/>
            <person name="Ezra D."/>
            <person name="Gonzalez J."/>
            <person name="Henrissat B."/>
            <person name="Kuo A."/>
            <person name="Liang C."/>
            <person name="Lipzen A."/>
            <person name="Lutzoni F."/>
            <person name="Magnuson J."/>
            <person name="Mondo S."/>
            <person name="Nolan M."/>
            <person name="Ohm R."/>
            <person name="Pangilinan J."/>
            <person name="Park H.-J."/>
            <person name="Ramirez L."/>
            <person name="Alfaro M."/>
            <person name="Sun H."/>
            <person name="Tritt A."/>
            <person name="Yoshinaga Y."/>
            <person name="Zwiers L.-H."/>
            <person name="Turgeon B."/>
            <person name="Goodwin S."/>
            <person name="Spatafora J."/>
            <person name="Crous P."/>
            <person name="Grigoriev I."/>
        </authorList>
    </citation>
    <scope>NUCLEOTIDE SEQUENCE</scope>
    <source>
        <strain evidence="2">CBS 125425</strain>
    </source>
</reference>
<organism evidence="2 3">
    <name type="scientific">Polyplosphaeria fusca</name>
    <dbReference type="NCBI Taxonomy" id="682080"/>
    <lineage>
        <taxon>Eukaryota</taxon>
        <taxon>Fungi</taxon>
        <taxon>Dikarya</taxon>
        <taxon>Ascomycota</taxon>
        <taxon>Pezizomycotina</taxon>
        <taxon>Dothideomycetes</taxon>
        <taxon>Pleosporomycetidae</taxon>
        <taxon>Pleosporales</taxon>
        <taxon>Tetraplosphaeriaceae</taxon>
        <taxon>Polyplosphaeria</taxon>
    </lineage>
</organism>